<protein>
    <recommendedName>
        <fullName evidence="11">Large neutral amino acids transporter small subunit 2</fullName>
    </recommendedName>
</protein>
<feature type="transmembrane region" description="Helical" evidence="8">
    <location>
        <begin position="27"/>
        <end position="47"/>
    </location>
</feature>
<name>A0A7R9A3N5_9CRUS</name>
<organism evidence="9">
    <name type="scientific">Darwinula stevensoni</name>
    <dbReference type="NCBI Taxonomy" id="69355"/>
    <lineage>
        <taxon>Eukaryota</taxon>
        <taxon>Metazoa</taxon>
        <taxon>Ecdysozoa</taxon>
        <taxon>Arthropoda</taxon>
        <taxon>Crustacea</taxon>
        <taxon>Oligostraca</taxon>
        <taxon>Ostracoda</taxon>
        <taxon>Podocopa</taxon>
        <taxon>Podocopida</taxon>
        <taxon>Darwinulocopina</taxon>
        <taxon>Darwinuloidea</taxon>
        <taxon>Darwinulidae</taxon>
        <taxon>Darwinula</taxon>
    </lineage>
</organism>
<sequence length="514" mass="56099">MRMRRKRRAASSSVVPSSTHVQLKKEIGLLDGVAMIVGIIIGSGIFVSPKGVLIGAGSAGVSLIVWILCGVLSTIGALCYAELGTMIPKSGGDYAYLGDAFGPLPAFMFLWVALLVINPSANAIIALTFANYSLQPVFSTCDPPEKAVRLLAFVIVVFLIYVNCRNVRWVTRIQDIFTAMKILALILITGTGLYCLATGSSQLTTGRGLFADTHSDPGSLALAFYAGMFSYAGWNYLNFVVEEVKDPSTVKALHQSLIAEQRLIFRRNLPRAIWISLPLVTVVYVMANLAYFAVLSPEEIRASNAVAVTFGDRMLGWAGWLMPLSVACSTFGSVNGGILTTSRLFFAGGRAGHLPRALALISVQHCTPIPSLLFLGLVTLVMLMMSDVFVLITYMSFVESLFRTFSIAALLYLRWRRPDLHRPIKAVHLGIPIVFLVVCTMMVILPIYRSPWEVGMGVAIMLTGLPAYFVGVYWQNKPSWVRKMTVSLEVLCQRLLLCSMQEEEADTIVASAGT</sequence>
<dbReference type="InterPro" id="IPR002293">
    <property type="entry name" value="AA/rel_permease1"/>
</dbReference>
<evidence type="ECO:0000256" key="8">
    <source>
        <dbReference type="SAM" id="Phobius"/>
    </source>
</evidence>
<feature type="transmembrane region" description="Helical" evidence="8">
    <location>
        <begin position="104"/>
        <end position="127"/>
    </location>
</feature>
<feature type="transmembrane region" description="Helical" evidence="8">
    <location>
        <begin position="427"/>
        <end position="448"/>
    </location>
</feature>
<dbReference type="GO" id="GO:0015179">
    <property type="term" value="F:L-amino acid transmembrane transporter activity"/>
    <property type="evidence" value="ECO:0007669"/>
    <property type="project" value="TreeGrafter"/>
</dbReference>
<keyword evidence="5 8" id="KW-0812">Transmembrane</keyword>
<keyword evidence="4" id="KW-1003">Cell membrane</keyword>
<feature type="transmembrane region" description="Helical" evidence="8">
    <location>
        <begin position="391"/>
        <end position="415"/>
    </location>
</feature>
<comment type="subcellular location">
    <subcellularLocation>
        <location evidence="1">Cell membrane</location>
        <topology evidence="1">Multi-pass membrane protein</topology>
    </subcellularLocation>
</comment>
<dbReference type="GO" id="GO:0005886">
    <property type="term" value="C:plasma membrane"/>
    <property type="evidence" value="ECO:0007669"/>
    <property type="project" value="UniProtKB-SubCell"/>
</dbReference>
<keyword evidence="10" id="KW-1185">Reference proteome</keyword>
<dbReference type="EMBL" id="CAJPEV010001142">
    <property type="protein sequence ID" value="CAG0890978.1"/>
    <property type="molecule type" value="Genomic_DNA"/>
</dbReference>
<dbReference type="Proteomes" id="UP000677054">
    <property type="component" value="Unassembled WGS sequence"/>
</dbReference>
<feature type="transmembrane region" description="Helical" evidence="8">
    <location>
        <begin position="219"/>
        <end position="237"/>
    </location>
</feature>
<dbReference type="Gene3D" id="1.20.1740.10">
    <property type="entry name" value="Amino acid/polyamine transporter I"/>
    <property type="match status" value="1"/>
</dbReference>
<keyword evidence="3" id="KW-0813">Transport</keyword>
<evidence type="ECO:0000313" key="9">
    <source>
        <dbReference type="EMBL" id="CAD7246469.1"/>
    </source>
</evidence>
<feature type="transmembrane region" description="Helical" evidence="8">
    <location>
        <begin position="59"/>
        <end position="83"/>
    </location>
</feature>
<evidence type="ECO:0000256" key="1">
    <source>
        <dbReference type="ARBA" id="ARBA00004651"/>
    </source>
</evidence>
<reference evidence="9" key="1">
    <citation type="submission" date="2020-11" db="EMBL/GenBank/DDBJ databases">
        <authorList>
            <person name="Tran Van P."/>
        </authorList>
    </citation>
    <scope>NUCLEOTIDE SEQUENCE</scope>
</reference>
<dbReference type="OrthoDB" id="3257095at2759"/>
<feature type="transmembrane region" description="Helical" evidence="8">
    <location>
        <begin position="272"/>
        <end position="294"/>
    </location>
</feature>
<proteinExistence type="inferred from homology"/>
<gene>
    <name evidence="9" type="ORF">DSTB1V02_LOCUS6319</name>
</gene>
<evidence type="ECO:0008006" key="11">
    <source>
        <dbReference type="Google" id="ProtNLM"/>
    </source>
</evidence>
<feature type="transmembrane region" description="Helical" evidence="8">
    <location>
        <begin position="176"/>
        <end position="199"/>
    </location>
</feature>
<evidence type="ECO:0000256" key="2">
    <source>
        <dbReference type="ARBA" id="ARBA00007040"/>
    </source>
</evidence>
<feature type="transmembrane region" description="Helical" evidence="8">
    <location>
        <begin position="314"/>
        <end position="336"/>
    </location>
</feature>
<dbReference type="Pfam" id="PF13520">
    <property type="entry name" value="AA_permease_2"/>
    <property type="match status" value="1"/>
</dbReference>
<dbReference type="PANTHER" id="PTHR11785">
    <property type="entry name" value="AMINO ACID TRANSPORTER"/>
    <property type="match status" value="1"/>
</dbReference>
<accession>A0A7R9A3N5</accession>
<evidence type="ECO:0000256" key="7">
    <source>
        <dbReference type="ARBA" id="ARBA00023136"/>
    </source>
</evidence>
<feature type="transmembrane region" description="Helical" evidence="8">
    <location>
        <begin position="454"/>
        <end position="474"/>
    </location>
</feature>
<comment type="similarity">
    <text evidence="2">Belongs to the amino acid-polyamine-organocation (APC) superfamily. L-type amino acid transporter (LAT) (TC 2.A.3.8) family.</text>
</comment>
<evidence type="ECO:0000256" key="4">
    <source>
        <dbReference type="ARBA" id="ARBA00022475"/>
    </source>
</evidence>
<evidence type="ECO:0000313" key="10">
    <source>
        <dbReference type="Proteomes" id="UP000677054"/>
    </source>
</evidence>
<dbReference type="EMBL" id="LR900659">
    <property type="protein sequence ID" value="CAD7246469.1"/>
    <property type="molecule type" value="Genomic_DNA"/>
</dbReference>
<dbReference type="InterPro" id="IPR050598">
    <property type="entry name" value="AminoAcid_Transporter"/>
</dbReference>
<dbReference type="PANTHER" id="PTHR11785:SF240">
    <property type="entry name" value="LD25378P"/>
    <property type="match status" value="1"/>
</dbReference>
<evidence type="ECO:0000256" key="6">
    <source>
        <dbReference type="ARBA" id="ARBA00022989"/>
    </source>
</evidence>
<feature type="transmembrane region" description="Helical" evidence="8">
    <location>
        <begin position="147"/>
        <end position="164"/>
    </location>
</feature>
<keyword evidence="6 8" id="KW-1133">Transmembrane helix</keyword>
<dbReference type="AlphaFoldDB" id="A0A7R9A3N5"/>
<keyword evidence="7 8" id="KW-0472">Membrane</keyword>
<feature type="transmembrane region" description="Helical" evidence="8">
    <location>
        <begin position="357"/>
        <end position="385"/>
    </location>
</feature>
<evidence type="ECO:0000256" key="5">
    <source>
        <dbReference type="ARBA" id="ARBA00022692"/>
    </source>
</evidence>
<dbReference type="PIRSF" id="PIRSF006060">
    <property type="entry name" value="AA_transporter"/>
    <property type="match status" value="1"/>
</dbReference>
<evidence type="ECO:0000256" key="3">
    <source>
        <dbReference type="ARBA" id="ARBA00022448"/>
    </source>
</evidence>
<dbReference type="FunFam" id="1.20.1740.10:FF:000003">
    <property type="entry name" value="Y+L amino acid transporter 1 isoform X1"/>
    <property type="match status" value="1"/>
</dbReference>